<feature type="compositionally biased region" description="Low complexity" evidence="5">
    <location>
        <begin position="104"/>
        <end position="120"/>
    </location>
</feature>
<feature type="region of interest" description="Disordered" evidence="5">
    <location>
        <begin position="397"/>
        <end position="477"/>
    </location>
</feature>
<dbReference type="SMART" id="SM00389">
    <property type="entry name" value="HOX"/>
    <property type="match status" value="1"/>
</dbReference>
<feature type="compositionally biased region" description="Polar residues" evidence="5">
    <location>
        <begin position="68"/>
        <end position="86"/>
    </location>
</feature>
<keyword evidence="2 4" id="KW-0371">Homeobox</keyword>
<feature type="compositionally biased region" description="Pro residues" evidence="5">
    <location>
        <begin position="295"/>
        <end position="308"/>
    </location>
</feature>
<feature type="compositionally biased region" description="Low complexity" evidence="5">
    <location>
        <begin position="274"/>
        <end position="294"/>
    </location>
</feature>
<keyword evidence="1 4" id="KW-0238">DNA-binding</keyword>
<dbReference type="Gene3D" id="1.10.10.60">
    <property type="entry name" value="Homeodomain-like"/>
    <property type="match status" value="1"/>
</dbReference>
<dbReference type="GO" id="GO:0003677">
    <property type="term" value="F:DNA binding"/>
    <property type="evidence" value="ECO:0007669"/>
    <property type="project" value="UniProtKB-UniRule"/>
</dbReference>
<feature type="domain" description="Homeobox" evidence="6">
    <location>
        <begin position="307"/>
        <end position="370"/>
    </location>
</feature>
<evidence type="ECO:0000256" key="2">
    <source>
        <dbReference type="ARBA" id="ARBA00023155"/>
    </source>
</evidence>
<dbReference type="Pfam" id="PF05920">
    <property type="entry name" value="Homeobox_KN"/>
    <property type="match status" value="1"/>
</dbReference>
<evidence type="ECO:0000256" key="3">
    <source>
        <dbReference type="ARBA" id="ARBA00023242"/>
    </source>
</evidence>
<evidence type="ECO:0000256" key="4">
    <source>
        <dbReference type="PROSITE-ProRule" id="PRU00108"/>
    </source>
</evidence>
<dbReference type="Proteomes" id="UP000189580">
    <property type="component" value="Chromosome b"/>
</dbReference>
<keyword evidence="8" id="KW-1185">Reference proteome</keyword>
<sequence>MNTSDQTNRSSLPRSSNSDSPLSVSNMSMSIAASSVQPQWQMSANDTPVLPHERSNIRLPSINELMASFSNEPQQSVPRANSSSYYSPAVNVKPEPHSPPFYTQSSQQQQQHPPAHSHIPLQSHLSQPEPRSEHASLPHPSHPYQPSQQPQQQQPPQLQQPHPHQQQQHGQQLPHGQQQLQPLQQSHTQYQQGPVSPSLASSSSSNMDSAPAYSTTSSGQPGSDGHSNTSIQMLLDASSSADSSQKKRSHSVSSASSVSSNSNRMPPTSGGAMNNNSTPGNTSNGSASSSSPPFSISPPPFSASPYSPPLKRRGNLPRAVTDILRNWLSSHLHYPYPTEQEKIELMKQTGLSLNQVSNWFINARRRRVPAIYKHSGLMNMTERPRRTVSEFNMRHSPQQQPMMNHQRSVSQIHHPQQPPQPQPQQQPPPPPMSQPTPPPPPPSMTNPLQQQAPTPAAPPPNHMHYSSQPHIPPQWKP</sequence>
<dbReference type="RefSeq" id="XP_018736981.1">
    <property type="nucleotide sequence ID" value="XM_018879025.1"/>
</dbReference>
<dbReference type="InterPro" id="IPR009057">
    <property type="entry name" value="Homeodomain-like_sf"/>
</dbReference>
<gene>
    <name evidence="7" type="primary">CUP9</name>
    <name evidence="7" type="ORF">AWJ20_2098</name>
</gene>
<name>A0A167EVB1_9ASCO</name>
<feature type="compositionally biased region" description="Low complexity" evidence="5">
    <location>
        <begin position="234"/>
        <end position="243"/>
    </location>
</feature>
<feature type="compositionally biased region" description="Low complexity" evidence="5">
    <location>
        <begin position="137"/>
        <end position="214"/>
    </location>
</feature>
<feature type="compositionally biased region" description="Low complexity" evidence="5">
    <location>
        <begin position="445"/>
        <end position="454"/>
    </location>
</feature>
<dbReference type="AlphaFoldDB" id="A0A167EVB1"/>
<evidence type="ECO:0000313" key="7">
    <source>
        <dbReference type="EMBL" id="ANB14504.1"/>
    </source>
</evidence>
<dbReference type="GO" id="GO:0006355">
    <property type="term" value="P:regulation of DNA-templated transcription"/>
    <property type="evidence" value="ECO:0007669"/>
    <property type="project" value="InterPro"/>
</dbReference>
<dbReference type="SUPFAM" id="SSF46689">
    <property type="entry name" value="Homeodomain-like"/>
    <property type="match status" value="1"/>
</dbReference>
<reference evidence="7 8" key="1">
    <citation type="submission" date="2016-02" db="EMBL/GenBank/DDBJ databases">
        <title>Complete genome sequence and transcriptome regulation of the pentose utilising yeast Sugiyamaella lignohabitans.</title>
        <authorList>
            <person name="Bellasio M."/>
            <person name="Peymann A."/>
            <person name="Valli M."/>
            <person name="Sipitzky M."/>
            <person name="Graf A."/>
            <person name="Sauer M."/>
            <person name="Marx H."/>
            <person name="Mattanovich D."/>
        </authorList>
    </citation>
    <scope>NUCLEOTIDE SEQUENCE [LARGE SCALE GENOMIC DNA]</scope>
    <source>
        <strain evidence="7 8">CBS 10342</strain>
    </source>
</reference>
<dbReference type="InterPro" id="IPR050224">
    <property type="entry name" value="TALE_homeobox"/>
</dbReference>
<dbReference type="InterPro" id="IPR001356">
    <property type="entry name" value="HD"/>
</dbReference>
<dbReference type="GO" id="GO:0005634">
    <property type="term" value="C:nucleus"/>
    <property type="evidence" value="ECO:0007669"/>
    <property type="project" value="UniProtKB-SubCell"/>
</dbReference>
<feature type="region of interest" description="Disordered" evidence="5">
    <location>
        <begin position="1"/>
        <end position="313"/>
    </location>
</feature>
<evidence type="ECO:0000313" key="8">
    <source>
        <dbReference type="Proteomes" id="UP000189580"/>
    </source>
</evidence>
<feature type="compositionally biased region" description="Pro residues" evidence="5">
    <location>
        <begin position="416"/>
        <end position="444"/>
    </location>
</feature>
<evidence type="ECO:0000259" key="6">
    <source>
        <dbReference type="PROSITE" id="PS50071"/>
    </source>
</evidence>
<proteinExistence type="predicted"/>
<protein>
    <submittedName>
        <fullName evidence="7">Cup9p</fullName>
    </submittedName>
</protein>
<feature type="compositionally biased region" description="Low complexity" evidence="5">
    <location>
        <begin position="9"/>
        <end position="30"/>
    </location>
</feature>
<organism evidence="7 8">
    <name type="scientific">Sugiyamaella lignohabitans</name>
    <dbReference type="NCBI Taxonomy" id="796027"/>
    <lineage>
        <taxon>Eukaryota</taxon>
        <taxon>Fungi</taxon>
        <taxon>Dikarya</taxon>
        <taxon>Ascomycota</taxon>
        <taxon>Saccharomycotina</taxon>
        <taxon>Dipodascomycetes</taxon>
        <taxon>Dipodascales</taxon>
        <taxon>Trichomonascaceae</taxon>
        <taxon>Sugiyamaella</taxon>
    </lineage>
</organism>
<dbReference type="CDD" id="cd00086">
    <property type="entry name" value="homeodomain"/>
    <property type="match status" value="1"/>
</dbReference>
<dbReference type="EMBL" id="CP014503">
    <property type="protein sequence ID" value="ANB14504.1"/>
    <property type="molecule type" value="Genomic_DNA"/>
</dbReference>
<keyword evidence="3 4" id="KW-0539">Nucleus</keyword>
<evidence type="ECO:0000256" key="1">
    <source>
        <dbReference type="ARBA" id="ARBA00023125"/>
    </source>
</evidence>
<dbReference type="InterPro" id="IPR008422">
    <property type="entry name" value="KN_HD"/>
</dbReference>
<feature type="compositionally biased region" description="Polar residues" evidence="5">
    <location>
        <begin position="31"/>
        <end position="46"/>
    </location>
</feature>
<evidence type="ECO:0000256" key="5">
    <source>
        <dbReference type="SAM" id="MobiDB-lite"/>
    </source>
</evidence>
<dbReference type="OrthoDB" id="10056939at2759"/>
<dbReference type="PANTHER" id="PTHR11850">
    <property type="entry name" value="HOMEOBOX PROTEIN TRANSCRIPTION FACTORS"/>
    <property type="match status" value="1"/>
</dbReference>
<feature type="compositionally biased region" description="Low complexity" evidence="5">
    <location>
        <begin position="251"/>
        <end position="264"/>
    </location>
</feature>
<dbReference type="KEGG" id="slb:AWJ20_2098"/>
<accession>A0A167EVB1</accession>
<feature type="compositionally biased region" description="Polar residues" evidence="5">
    <location>
        <begin position="397"/>
        <end position="414"/>
    </location>
</feature>
<feature type="DNA-binding region" description="Homeobox" evidence="4">
    <location>
        <begin position="309"/>
        <end position="371"/>
    </location>
</feature>
<dbReference type="GeneID" id="30033971"/>
<feature type="compositionally biased region" description="Polar residues" evidence="5">
    <location>
        <begin position="215"/>
        <end position="232"/>
    </location>
</feature>
<comment type="subcellular location">
    <subcellularLocation>
        <location evidence="4">Nucleus</location>
    </subcellularLocation>
</comment>
<dbReference type="PROSITE" id="PS50071">
    <property type="entry name" value="HOMEOBOX_2"/>
    <property type="match status" value="1"/>
</dbReference>